<evidence type="ECO:0000256" key="3">
    <source>
        <dbReference type="ARBA" id="ARBA00022771"/>
    </source>
</evidence>
<evidence type="ECO:0000256" key="1">
    <source>
        <dbReference type="ARBA" id="ARBA00004370"/>
    </source>
</evidence>
<keyword evidence="7" id="KW-0812">Transmembrane</keyword>
<dbReference type="SUPFAM" id="SSF57850">
    <property type="entry name" value="RING/U-box"/>
    <property type="match status" value="1"/>
</dbReference>
<evidence type="ECO:0000313" key="9">
    <source>
        <dbReference type="EMBL" id="CAI0379784.1"/>
    </source>
</evidence>
<evidence type="ECO:0000256" key="2">
    <source>
        <dbReference type="ARBA" id="ARBA00022723"/>
    </source>
</evidence>
<dbReference type="InterPro" id="IPR001841">
    <property type="entry name" value="Znf_RING"/>
</dbReference>
<comment type="subcellular location">
    <subcellularLocation>
        <location evidence="1">Membrane</location>
    </subcellularLocation>
</comment>
<evidence type="ECO:0000256" key="6">
    <source>
        <dbReference type="PROSITE-ProRule" id="PRU00175"/>
    </source>
</evidence>
<dbReference type="AlphaFoldDB" id="A0AAV0H3D0"/>
<organism evidence="9 10">
    <name type="scientific">Linum tenue</name>
    <dbReference type="NCBI Taxonomy" id="586396"/>
    <lineage>
        <taxon>Eukaryota</taxon>
        <taxon>Viridiplantae</taxon>
        <taxon>Streptophyta</taxon>
        <taxon>Embryophyta</taxon>
        <taxon>Tracheophyta</taxon>
        <taxon>Spermatophyta</taxon>
        <taxon>Magnoliopsida</taxon>
        <taxon>eudicotyledons</taxon>
        <taxon>Gunneridae</taxon>
        <taxon>Pentapetalae</taxon>
        <taxon>rosids</taxon>
        <taxon>fabids</taxon>
        <taxon>Malpighiales</taxon>
        <taxon>Linaceae</taxon>
        <taxon>Linum</taxon>
    </lineage>
</organism>
<dbReference type="PROSITE" id="PS50089">
    <property type="entry name" value="ZF_RING_2"/>
    <property type="match status" value="1"/>
</dbReference>
<evidence type="ECO:0000313" key="10">
    <source>
        <dbReference type="Proteomes" id="UP001154282"/>
    </source>
</evidence>
<proteinExistence type="predicted"/>
<dbReference type="EMBL" id="CAMGYJ010000002">
    <property type="protein sequence ID" value="CAI0379784.1"/>
    <property type="molecule type" value="Genomic_DNA"/>
</dbReference>
<feature type="transmembrane region" description="Helical" evidence="7">
    <location>
        <begin position="51"/>
        <end position="73"/>
    </location>
</feature>
<evidence type="ECO:0000256" key="5">
    <source>
        <dbReference type="ARBA" id="ARBA00023136"/>
    </source>
</evidence>
<evidence type="ECO:0000256" key="4">
    <source>
        <dbReference type="ARBA" id="ARBA00022833"/>
    </source>
</evidence>
<keyword evidence="5 7" id="KW-0472">Membrane</keyword>
<dbReference type="PANTHER" id="PTHR46151:SF12">
    <property type="entry name" value="RING_U-BOX SUPERFAMILY PROTEIN"/>
    <property type="match status" value="1"/>
</dbReference>
<protein>
    <recommendedName>
        <fullName evidence="8">RING-type domain-containing protein</fullName>
    </recommendedName>
</protein>
<dbReference type="Pfam" id="PF13639">
    <property type="entry name" value="zf-RING_2"/>
    <property type="match status" value="1"/>
</dbReference>
<feature type="domain" description="RING-type" evidence="8">
    <location>
        <begin position="191"/>
        <end position="233"/>
    </location>
</feature>
<sequence length="253" mass="27032">MMMMVLQRWLREMNQVCSKCREAAASLWGFGGLTMEPPLGGILVSVPALLTSILLASFTCIIALGGAVVGTVLGAMKGQTTETGFLRGSIIGAVAGAITSVQLLESVADGEPLSKVALLHSVVSGKVFMEWVGPAVLKAYQFQMMAMETTYREMAADIYDDTAAATTGLPQHCIQALPHFTFQKSSRPLCCSICLQDVEAGEAGREVPSCGHCFHLECLDKWLVRNASCPMCRTAYVCSSDSSSSGDNFDDQL</sequence>
<dbReference type="SMART" id="SM00184">
    <property type="entry name" value="RING"/>
    <property type="match status" value="1"/>
</dbReference>
<accession>A0AAV0H3D0</accession>
<dbReference type="Proteomes" id="UP001154282">
    <property type="component" value="Unassembled WGS sequence"/>
</dbReference>
<keyword evidence="7" id="KW-1133">Transmembrane helix</keyword>
<keyword evidence="10" id="KW-1185">Reference proteome</keyword>
<keyword evidence="4" id="KW-0862">Zinc</keyword>
<evidence type="ECO:0000256" key="7">
    <source>
        <dbReference type="SAM" id="Phobius"/>
    </source>
</evidence>
<dbReference type="Gene3D" id="3.30.40.10">
    <property type="entry name" value="Zinc/RING finger domain, C3HC4 (zinc finger)"/>
    <property type="match status" value="1"/>
</dbReference>
<dbReference type="GO" id="GO:0016020">
    <property type="term" value="C:membrane"/>
    <property type="evidence" value="ECO:0007669"/>
    <property type="project" value="UniProtKB-SubCell"/>
</dbReference>
<dbReference type="InterPro" id="IPR013083">
    <property type="entry name" value="Znf_RING/FYVE/PHD"/>
</dbReference>
<reference evidence="9" key="1">
    <citation type="submission" date="2022-08" db="EMBL/GenBank/DDBJ databases">
        <authorList>
            <person name="Gutierrez-Valencia J."/>
        </authorList>
    </citation>
    <scope>NUCLEOTIDE SEQUENCE</scope>
</reference>
<dbReference type="GO" id="GO:0008270">
    <property type="term" value="F:zinc ion binding"/>
    <property type="evidence" value="ECO:0007669"/>
    <property type="project" value="UniProtKB-KW"/>
</dbReference>
<keyword evidence="3 6" id="KW-0863">Zinc-finger</keyword>
<dbReference type="CDD" id="cd16461">
    <property type="entry name" value="RING-H2_EL5-like"/>
    <property type="match status" value="1"/>
</dbReference>
<gene>
    <name evidence="9" type="ORF">LITE_LOCUS2394</name>
</gene>
<comment type="caution">
    <text evidence="9">The sequence shown here is derived from an EMBL/GenBank/DDBJ whole genome shotgun (WGS) entry which is preliminary data.</text>
</comment>
<keyword evidence="2" id="KW-0479">Metal-binding</keyword>
<dbReference type="PANTHER" id="PTHR46151">
    <property type="entry name" value="NEP1-INTERACTING PROTEIN-LIKE 2"/>
    <property type="match status" value="1"/>
</dbReference>
<evidence type="ECO:0000259" key="8">
    <source>
        <dbReference type="PROSITE" id="PS50089"/>
    </source>
</evidence>
<name>A0AAV0H3D0_9ROSI</name>